<protein>
    <recommendedName>
        <fullName evidence="1">Cyclophilin-like domain-containing protein</fullName>
    </recommendedName>
</protein>
<name>A0A9D2AT58_9FIRM</name>
<gene>
    <name evidence="2" type="ORF">H9981_04220</name>
</gene>
<organism evidence="2 3">
    <name type="scientific">Candidatus Mediterraneibacter caccavium</name>
    <dbReference type="NCBI Taxonomy" id="2838661"/>
    <lineage>
        <taxon>Bacteria</taxon>
        <taxon>Bacillati</taxon>
        <taxon>Bacillota</taxon>
        <taxon>Clostridia</taxon>
        <taxon>Lachnospirales</taxon>
        <taxon>Lachnospiraceae</taxon>
        <taxon>Mediterraneibacter</taxon>
    </lineage>
</organism>
<reference evidence="2" key="1">
    <citation type="journal article" date="2021" name="PeerJ">
        <title>Extensive microbial diversity within the chicken gut microbiome revealed by metagenomics and culture.</title>
        <authorList>
            <person name="Gilroy R."/>
            <person name="Ravi A."/>
            <person name="Getino M."/>
            <person name="Pursley I."/>
            <person name="Horton D.L."/>
            <person name="Alikhan N.F."/>
            <person name="Baker D."/>
            <person name="Gharbi K."/>
            <person name="Hall N."/>
            <person name="Watson M."/>
            <person name="Adriaenssens E.M."/>
            <person name="Foster-Nyarko E."/>
            <person name="Jarju S."/>
            <person name="Secka A."/>
            <person name="Antonio M."/>
            <person name="Oren A."/>
            <person name="Chaudhuri R.R."/>
            <person name="La Ragione R."/>
            <person name="Hildebrand F."/>
            <person name="Pallen M.J."/>
        </authorList>
    </citation>
    <scope>NUCLEOTIDE SEQUENCE</scope>
    <source>
        <strain evidence="2">ChiSjej5B23-15282</strain>
    </source>
</reference>
<dbReference type="Pfam" id="PF18050">
    <property type="entry name" value="Cyclophil_like2"/>
    <property type="match status" value="1"/>
</dbReference>
<sequence>MSVQFGENTVVYELNDSPAAASLCEQLPITVEVEDFSTNEKIFYPGQGLDTTDTPTAEGGAGTLAYYSPWGDVVMFYNDYDANPSLFELGQAVSGTELIGEMKGTIVIDLADTGDE</sequence>
<evidence type="ECO:0000313" key="2">
    <source>
        <dbReference type="EMBL" id="HIX48204.1"/>
    </source>
</evidence>
<evidence type="ECO:0000259" key="1">
    <source>
        <dbReference type="Pfam" id="PF18050"/>
    </source>
</evidence>
<dbReference type="InterPro" id="IPR041183">
    <property type="entry name" value="Cyclophilin-like"/>
</dbReference>
<dbReference type="AlphaFoldDB" id="A0A9D2AT58"/>
<proteinExistence type="predicted"/>
<dbReference type="Gene3D" id="2.40.100.20">
    <property type="match status" value="1"/>
</dbReference>
<feature type="domain" description="Cyclophilin-like" evidence="1">
    <location>
        <begin position="3"/>
        <end position="108"/>
    </location>
</feature>
<dbReference type="Proteomes" id="UP000824243">
    <property type="component" value="Unassembled WGS sequence"/>
</dbReference>
<dbReference type="SUPFAM" id="SSF50891">
    <property type="entry name" value="Cyclophilin-like"/>
    <property type="match status" value="1"/>
</dbReference>
<dbReference type="InterPro" id="IPR029000">
    <property type="entry name" value="Cyclophilin-like_dom_sf"/>
</dbReference>
<evidence type="ECO:0000313" key="3">
    <source>
        <dbReference type="Proteomes" id="UP000824243"/>
    </source>
</evidence>
<dbReference type="EMBL" id="DXFA01000079">
    <property type="protein sequence ID" value="HIX48204.1"/>
    <property type="molecule type" value="Genomic_DNA"/>
</dbReference>
<comment type="caution">
    <text evidence="2">The sequence shown here is derived from an EMBL/GenBank/DDBJ whole genome shotgun (WGS) entry which is preliminary data.</text>
</comment>
<reference evidence="2" key="2">
    <citation type="submission" date="2021-04" db="EMBL/GenBank/DDBJ databases">
        <authorList>
            <person name="Gilroy R."/>
        </authorList>
    </citation>
    <scope>NUCLEOTIDE SEQUENCE</scope>
    <source>
        <strain evidence="2">ChiSjej5B23-15282</strain>
    </source>
</reference>
<accession>A0A9D2AT58</accession>